<dbReference type="PANTHER" id="PTHR30502">
    <property type="entry name" value="2-KETO-3-DEOXY-L-RHAMNONATE ALDOLASE"/>
    <property type="match status" value="1"/>
</dbReference>
<evidence type="ECO:0000256" key="2">
    <source>
        <dbReference type="ARBA" id="ARBA00022723"/>
    </source>
</evidence>
<sequence length="258" mass="26811">MTHTPLPTGDDWHVGTFVKTTSPQCVEILGGTGLDFAVLDAEHAPFDRAALDLALMAGRSCGLPLFVRVLERTAAGLLSVLDMGAAGVLVPHVDTAADAREVVAHCRYVGGDRGYSSSPRAAGYGALGMKEAIRQGDRSVVLAQIESVEAVRNAADIAAVEGVAGLFIGRADLALSMGLDSAQAPEVAEATEQVIRDGLAAGKLVGMFVGSQAERERYRALGVRWFIHGSDQGLLRQAAQAIARPAAPASSLPSKVNA</sequence>
<name>A0A370F3V7_9BURK</name>
<dbReference type="Pfam" id="PF03328">
    <property type="entry name" value="HpcH_HpaI"/>
    <property type="match status" value="1"/>
</dbReference>
<dbReference type="OrthoDB" id="86160at2"/>
<dbReference type="RefSeq" id="WP_114804848.1">
    <property type="nucleotide sequence ID" value="NZ_QQAV01000016.1"/>
</dbReference>
<dbReference type="GO" id="GO:0016832">
    <property type="term" value="F:aldehyde-lyase activity"/>
    <property type="evidence" value="ECO:0007669"/>
    <property type="project" value="TreeGrafter"/>
</dbReference>
<evidence type="ECO:0000313" key="5">
    <source>
        <dbReference type="EMBL" id="RDI17763.1"/>
    </source>
</evidence>
<evidence type="ECO:0000313" key="6">
    <source>
        <dbReference type="Proteomes" id="UP000255265"/>
    </source>
</evidence>
<feature type="domain" description="HpcH/HpaI aldolase/citrate lyase" evidence="4">
    <location>
        <begin position="15"/>
        <end position="237"/>
    </location>
</feature>
<evidence type="ECO:0000256" key="3">
    <source>
        <dbReference type="ARBA" id="ARBA00023239"/>
    </source>
</evidence>
<keyword evidence="2" id="KW-0479">Metal-binding</keyword>
<comment type="similarity">
    <text evidence="1">Belongs to the HpcH/HpaI aldolase family.</text>
</comment>
<dbReference type="GO" id="GO:0046872">
    <property type="term" value="F:metal ion binding"/>
    <property type="evidence" value="ECO:0007669"/>
    <property type="project" value="UniProtKB-KW"/>
</dbReference>
<dbReference type="Gene3D" id="3.20.20.60">
    <property type="entry name" value="Phosphoenolpyruvate-binding domains"/>
    <property type="match status" value="1"/>
</dbReference>
<keyword evidence="3" id="KW-0456">Lyase</keyword>
<reference evidence="5 6" key="1">
    <citation type="submission" date="2018-07" db="EMBL/GenBank/DDBJ databases">
        <title>Genomic Encyclopedia of Type Strains, Phase IV (KMG-IV): sequencing the most valuable type-strain genomes for metagenomic binning, comparative biology and taxonomic classification.</title>
        <authorList>
            <person name="Goeker M."/>
        </authorList>
    </citation>
    <scope>NUCLEOTIDE SEQUENCE [LARGE SCALE GENOMIC DNA]</scope>
    <source>
        <strain evidence="5 6">DSM 21352</strain>
    </source>
</reference>
<dbReference type="EMBL" id="QQAV01000016">
    <property type="protein sequence ID" value="RDI17763.1"/>
    <property type="molecule type" value="Genomic_DNA"/>
</dbReference>
<dbReference type="SUPFAM" id="SSF51621">
    <property type="entry name" value="Phosphoenolpyruvate/pyruvate domain"/>
    <property type="match status" value="1"/>
</dbReference>
<evidence type="ECO:0000259" key="4">
    <source>
        <dbReference type="Pfam" id="PF03328"/>
    </source>
</evidence>
<organism evidence="5 6">
    <name type="scientific">Pseudacidovorax intermedius</name>
    <dbReference type="NCBI Taxonomy" id="433924"/>
    <lineage>
        <taxon>Bacteria</taxon>
        <taxon>Pseudomonadati</taxon>
        <taxon>Pseudomonadota</taxon>
        <taxon>Betaproteobacteria</taxon>
        <taxon>Burkholderiales</taxon>
        <taxon>Comamonadaceae</taxon>
        <taxon>Pseudacidovorax</taxon>
    </lineage>
</organism>
<dbReference type="GO" id="GO:0005737">
    <property type="term" value="C:cytoplasm"/>
    <property type="evidence" value="ECO:0007669"/>
    <property type="project" value="TreeGrafter"/>
</dbReference>
<dbReference type="InterPro" id="IPR015813">
    <property type="entry name" value="Pyrv/PenolPyrv_kinase-like_dom"/>
</dbReference>
<comment type="caution">
    <text evidence="5">The sequence shown here is derived from an EMBL/GenBank/DDBJ whole genome shotgun (WGS) entry which is preliminary data.</text>
</comment>
<proteinExistence type="inferred from homology"/>
<accession>A0A370F3V7</accession>
<dbReference type="InterPro" id="IPR040442">
    <property type="entry name" value="Pyrv_kinase-like_dom_sf"/>
</dbReference>
<dbReference type="InterPro" id="IPR050251">
    <property type="entry name" value="HpcH-HpaI_aldolase"/>
</dbReference>
<gene>
    <name evidence="5" type="ORF">DFR41_11690</name>
</gene>
<keyword evidence="6" id="KW-1185">Reference proteome</keyword>
<dbReference type="PANTHER" id="PTHR30502:SF0">
    <property type="entry name" value="PHOSPHOENOLPYRUVATE CARBOXYLASE FAMILY PROTEIN"/>
    <property type="match status" value="1"/>
</dbReference>
<protein>
    <submittedName>
        <fullName evidence="5">2-keto-3-deoxy-L-rhamnonate aldolase RhmA</fullName>
    </submittedName>
</protein>
<dbReference type="InterPro" id="IPR005000">
    <property type="entry name" value="Aldolase/citrate-lyase_domain"/>
</dbReference>
<dbReference type="Proteomes" id="UP000255265">
    <property type="component" value="Unassembled WGS sequence"/>
</dbReference>
<dbReference type="AlphaFoldDB" id="A0A370F3V7"/>
<evidence type="ECO:0000256" key="1">
    <source>
        <dbReference type="ARBA" id="ARBA00005568"/>
    </source>
</evidence>